<reference evidence="8 9" key="1">
    <citation type="submission" date="2020-10" db="EMBL/GenBank/DDBJ databases">
        <title>Connecting structure to function with the recovery of over 1000 high-quality activated sludge metagenome-assembled genomes encoding full-length rRNA genes using long-read sequencing.</title>
        <authorList>
            <person name="Singleton C.M."/>
            <person name="Petriglieri F."/>
            <person name="Kristensen J.M."/>
            <person name="Kirkegaard R.H."/>
            <person name="Michaelsen T.Y."/>
            <person name="Andersen M.H."/>
            <person name="Karst S.M."/>
            <person name="Dueholm M.S."/>
            <person name="Nielsen P.H."/>
            <person name="Albertsen M."/>
        </authorList>
    </citation>
    <scope>NUCLEOTIDE SEQUENCE [LARGE SCALE GENOMIC DNA]</scope>
    <source>
        <strain evidence="8">Ribe_18-Q3-R11-54_BAT3C.373</strain>
    </source>
</reference>
<dbReference type="Gene3D" id="2.40.340.10">
    <property type="entry name" value="MoeA, C-terminal, domain IV"/>
    <property type="match status" value="1"/>
</dbReference>
<evidence type="ECO:0000313" key="9">
    <source>
        <dbReference type="Proteomes" id="UP000808349"/>
    </source>
</evidence>
<comment type="function">
    <text evidence="1 6">Catalyzes the insertion of molybdate into adenylated molybdopterin with the concomitant release of AMP.</text>
</comment>
<dbReference type="InterPro" id="IPR001453">
    <property type="entry name" value="MoaB/Mog_dom"/>
</dbReference>
<dbReference type="Gene3D" id="3.40.980.10">
    <property type="entry name" value="MoaB/Mog-like domain"/>
    <property type="match status" value="1"/>
</dbReference>
<protein>
    <recommendedName>
        <fullName evidence="6">Molybdopterin molybdenumtransferase</fullName>
        <ecNumber evidence="6">2.10.1.1</ecNumber>
    </recommendedName>
</protein>
<comment type="pathway">
    <text evidence="2 6">Cofactor biosynthesis; molybdopterin biosynthesis.</text>
</comment>
<dbReference type="InterPro" id="IPR005110">
    <property type="entry name" value="MoeA_linker/N"/>
</dbReference>
<dbReference type="CDD" id="cd00887">
    <property type="entry name" value="MoeA"/>
    <property type="match status" value="1"/>
</dbReference>
<comment type="caution">
    <text evidence="8">The sequence shown here is derived from an EMBL/GenBank/DDBJ whole genome shotgun (WGS) entry which is preliminary data.</text>
</comment>
<dbReference type="Gene3D" id="2.170.190.11">
    <property type="entry name" value="Molybdopterin biosynthesis moea protein, domain 3"/>
    <property type="match status" value="1"/>
</dbReference>
<dbReference type="PANTHER" id="PTHR10192">
    <property type="entry name" value="MOLYBDOPTERIN BIOSYNTHESIS PROTEIN"/>
    <property type="match status" value="1"/>
</dbReference>
<dbReference type="AlphaFoldDB" id="A0A9D7XIT5"/>
<dbReference type="GO" id="GO:0046872">
    <property type="term" value="F:metal ion binding"/>
    <property type="evidence" value="ECO:0007669"/>
    <property type="project" value="UniProtKB-UniRule"/>
</dbReference>
<name>A0A9D7XIT5_9BACT</name>
<keyword evidence="6" id="KW-0500">Molybdenum</keyword>
<dbReference type="InterPro" id="IPR036425">
    <property type="entry name" value="MoaB/Mog-like_dom_sf"/>
</dbReference>
<dbReference type="Pfam" id="PF03453">
    <property type="entry name" value="MoeA_N"/>
    <property type="match status" value="1"/>
</dbReference>
<dbReference type="Pfam" id="PF00994">
    <property type="entry name" value="MoCF_biosynth"/>
    <property type="match status" value="1"/>
</dbReference>
<proteinExistence type="inferred from homology"/>
<keyword evidence="6" id="KW-0479">Metal-binding</keyword>
<keyword evidence="4 6" id="KW-0501">Molybdenum cofactor biosynthesis</keyword>
<evidence type="ECO:0000256" key="4">
    <source>
        <dbReference type="ARBA" id="ARBA00023150"/>
    </source>
</evidence>
<keyword evidence="6" id="KW-0460">Magnesium</keyword>
<dbReference type="GO" id="GO:0006777">
    <property type="term" value="P:Mo-molybdopterin cofactor biosynthetic process"/>
    <property type="evidence" value="ECO:0007669"/>
    <property type="project" value="UniProtKB-UniRule"/>
</dbReference>
<comment type="similarity">
    <text evidence="3 6">Belongs to the MoeA family.</text>
</comment>
<dbReference type="SUPFAM" id="SSF63867">
    <property type="entry name" value="MoeA C-terminal domain-like"/>
    <property type="match status" value="1"/>
</dbReference>
<dbReference type="InterPro" id="IPR008284">
    <property type="entry name" value="MoCF_biosynth_CS"/>
</dbReference>
<dbReference type="InterPro" id="IPR036688">
    <property type="entry name" value="MoeA_C_domain_IV_sf"/>
</dbReference>
<evidence type="ECO:0000256" key="6">
    <source>
        <dbReference type="RuleBase" id="RU365090"/>
    </source>
</evidence>
<comment type="catalytic activity">
    <reaction evidence="5">
        <text>adenylyl-molybdopterin + molybdate = Mo-molybdopterin + AMP + H(+)</text>
        <dbReference type="Rhea" id="RHEA:35047"/>
        <dbReference type="ChEBI" id="CHEBI:15378"/>
        <dbReference type="ChEBI" id="CHEBI:36264"/>
        <dbReference type="ChEBI" id="CHEBI:62727"/>
        <dbReference type="ChEBI" id="CHEBI:71302"/>
        <dbReference type="ChEBI" id="CHEBI:456215"/>
        <dbReference type="EC" id="2.10.1.1"/>
    </reaction>
</comment>
<dbReference type="EMBL" id="JADKFW010000014">
    <property type="protein sequence ID" value="MBK9719008.1"/>
    <property type="molecule type" value="Genomic_DNA"/>
</dbReference>
<dbReference type="GO" id="GO:0005829">
    <property type="term" value="C:cytosol"/>
    <property type="evidence" value="ECO:0007669"/>
    <property type="project" value="TreeGrafter"/>
</dbReference>
<evidence type="ECO:0000256" key="5">
    <source>
        <dbReference type="ARBA" id="ARBA00047317"/>
    </source>
</evidence>
<dbReference type="SUPFAM" id="SSF53218">
    <property type="entry name" value="Molybdenum cofactor biosynthesis proteins"/>
    <property type="match status" value="1"/>
</dbReference>
<dbReference type="Proteomes" id="UP000808349">
    <property type="component" value="Unassembled WGS sequence"/>
</dbReference>
<dbReference type="SMART" id="SM00852">
    <property type="entry name" value="MoCF_biosynth"/>
    <property type="match status" value="1"/>
</dbReference>
<sequence>MISVNEAKNLILDLCNSDRIQTLPLIQTCGSVLAESVLATIDTPPFHQSAMDGYAFVFELWDGVSPLMVIGEIQAGQISNKILKVNEALRIFTGAAMPTGADTVVMQEKVMIQGSHILIQSPGLMKGNNVRLQGSQTMKGEIALNKGQLLTPAGISYLAGIGIRDVKVFKPTVSILVTGKELSTVSEVLESGKIFESNAIGLTAALQLLGINPETVEVADDVEEDLIQSIKSNLNVDLLILTGGVSVGDYDLVPKSLANCGVNKIFHTVKQKPGKPFYFGTYQQTLIFALPGNPAAVMTCFYEYIAPAISRFTKKEYFKSLLLPLSTDFVKKSGLTYFLKGKTSNHEVTILNQQESYLLNSFAIADCLIELEEDKEFVNQGENVRVLMII</sequence>
<evidence type="ECO:0000259" key="7">
    <source>
        <dbReference type="SMART" id="SM00852"/>
    </source>
</evidence>
<dbReference type="EC" id="2.10.1.1" evidence="6"/>
<dbReference type="Gene3D" id="3.90.105.10">
    <property type="entry name" value="Molybdopterin biosynthesis moea protein, domain 2"/>
    <property type="match status" value="1"/>
</dbReference>
<dbReference type="InterPro" id="IPR036135">
    <property type="entry name" value="MoeA_linker/N_sf"/>
</dbReference>
<evidence type="ECO:0000256" key="2">
    <source>
        <dbReference type="ARBA" id="ARBA00005046"/>
    </source>
</evidence>
<evidence type="ECO:0000313" key="8">
    <source>
        <dbReference type="EMBL" id="MBK9719008.1"/>
    </source>
</evidence>
<evidence type="ECO:0000256" key="1">
    <source>
        <dbReference type="ARBA" id="ARBA00002901"/>
    </source>
</evidence>
<feature type="domain" description="MoaB/Mog" evidence="7">
    <location>
        <begin position="174"/>
        <end position="311"/>
    </location>
</feature>
<comment type="cofactor">
    <cofactor evidence="6">
        <name>Mg(2+)</name>
        <dbReference type="ChEBI" id="CHEBI:18420"/>
    </cofactor>
</comment>
<dbReference type="GO" id="GO:0061599">
    <property type="term" value="F:molybdopterin molybdotransferase activity"/>
    <property type="evidence" value="ECO:0007669"/>
    <property type="project" value="UniProtKB-UniRule"/>
</dbReference>
<dbReference type="NCBIfam" id="TIGR00177">
    <property type="entry name" value="molyb_syn"/>
    <property type="match status" value="1"/>
</dbReference>
<gene>
    <name evidence="8" type="ORF">IPO85_16135</name>
</gene>
<dbReference type="SUPFAM" id="SSF63882">
    <property type="entry name" value="MoeA N-terminal region -like"/>
    <property type="match status" value="1"/>
</dbReference>
<keyword evidence="6" id="KW-0808">Transferase</keyword>
<organism evidence="8 9">
    <name type="scientific">Candidatus Defluviibacterium haderslevense</name>
    <dbReference type="NCBI Taxonomy" id="2981993"/>
    <lineage>
        <taxon>Bacteria</taxon>
        <taxon>Pseudomonadati</taxon>
        <taxon>Bacteroidota</taxon>
        <taxon>Saprospiria</taxon>
        <taxon>Saprospirales</taxon>
        <taxon>Saprospiraceae</taxon>
        <taxon>Candidatus Defluviibacterium</taxon>
    </lineage>
</organism>
<dbReference type="PANTHER" id="PTHR10192:SF5">
    <property type="entry name" value="GEPHYRIN"/>
    <property type="match status" value="1"/>
</dbReference>
<dbReference type="InterPro" id="IPR005111">
    <property type="entry name" value="MoeA_C_domain_IV"/>
</dbReference>
<evidence type="ECO:0000256" key="3">
    <source>
        <dbReference type="ARBA" id="ARBA00010763"/>
    </source>
</evidence>
<dbReference type="Pfam" id="PF03454">
    <property type="entry name" value="MoeA_C"/>
    <property type="match status" value="1"/>
</dbReference>
<dbReference type="InterPro" id="IPR038987">
    <property type="entry name" value="MoeA-like"/>
</dbReference>
<accession>A0A9D7XIT5</accession>
<dbReference type="PROSITE" id="PS01079">
    <property type="entry name" value="MOCF_BIOSYNTHESIS_2"/>
    <property type="match status" value="1"/>
</dbReference>